<dbReference type="EMBL" id="JAGVRK010000001">
    <property type="protein sequence ID" value="MBS2969896.1"/>
    <property type="molecule type" value="Genomic_DNA"/>
</dbReference>
<sequence length="205" mass="22912">MKTAADLWKNEHGLSLIELLAVLAVSGIVLTVFYNVFIMGIKTYEKTGVEVQLRDEADYVLSDLLDVLDQSRIDNAELCSAEQKGIPCLRFTQNKVIKNNNGIFLEQNNSETITTTFIFDKQVKKITNNNGKLETVFLTQAPYELILPNNPLDSANIICLEQSADETKSCKSGLVEMTIQIQDANFSADKHITVKPMTLKSQFGF</sequence>
<keyword evidence="3" id="KW-0812">Transmembrane</keyword>
<evidence type="ECO:0000256" key="3">
    <source>
        <dbReference type="SAM" id="Phobius"/>
    </source>
</evidence>
<evidence type="ECO:0000256" key="2">
    <source>
        <dbReference type="ARBA" id="ARBA00023287"/>
    </source>
</evidence>
<dbReference type="InterPro" id="IPR012902">
    <property type="entry name" value="N_methyl_site"/>
</dbReference>
<comment type="caution">
    <text evidence="4">The sequence shown here is derived from an EMBL/GenBank/DDBJ whole genome shotgun (WGS) entry which is preliminary data.</text>
</comment>
<dbReference type="PROSITE" id="PS00409">
    <property type="entry name" value="PROKAR_NTER_METHYL"/>
    <property type="match status" value="1"/>
</dbReference>
<accession>A0ABS5LGP2</accession>
<dbReference type="RefSeq" id="WP_211559610.1">
    <property type="nucleotide sequence ID" value="NZ_JAGVRK010000001.1"/>
</dbReference>
<feature type="transmembrane region" description="Helical" evidence="3">
    <location>
        <begin position="16"/>
        <end position="37"/>
    </location>
</feature>
<reference evidence="4 5" key="1">
    <citation type="submission" date="2021-04" db="EMBL/GenBank/DDBJ databases">
        <title>Metabacillus sp. strain KIGAM252 whole genome sequence.</title>
        <authorList>
            <person name="Seo M.-J."/>
            <person name="Cho E.-S."/>
            <person name="Hwang C.Y."/>
            <person name="Yoon D.J."/>
        </authorList>
    </citation>
    <scope>NUCLEOTIDE SEQUENCE [LARGE SCALE GENOMIC DNA]</scope>
    <source>
        <strain evidence="4 5">KIGAM252</strain>
    </source>
</reference>
<gene>
    <name evidence="4" type="ORF">J9317_14075</name>
</gene>
<comment type="subcellular location">
    <subcellularLocation>
        <location evidence="1">Cell surface</location>
    </subcellularLocation>
</comment>
<protein>
    <submittedName>
        <fullName evidence="4">Prepilin-type N-terminal cleavage/methylation domain-containing protein</fullName>
    </submittedName>
</protein>
<keyword evidence="3" id="KW-0472">Membrane</keyword>
<evidence type="ECO:0000313" key="5">
    <source>
        <dbReference type="Proteomes" id="UP000682403"/>
    </source>
</evidence>
<dbReference type="NCBIfam" id="TIGR02532">
    <property type="entry name" value="IV_pilin_GFxxxE"/>
    <property type="match status" value="1"/>
</dbReference>
<keyword evidence="2" id="KW-0178">Competence</keyword>
<evidence type="ECO:0000313" key="4">
    <source>
        <dbReference type="EMBL" id="MBS2969896.1"/>
    </source>
</evidence>
<dbReference type="Pfam" id="PF07963">
    <property type="entry name" value="N_methyl"/>
    <property type="match status" value="1"/>
</dbReference>
<evidence type="ECO:0000256" key="1">
    <source>
        <dbReference type="ARBA" id="ARBA00004241"/>
    </source>
</evidence>
<name>A0ABS5LGP2_9BACI</name>
<proteinExistence type="predicted"/>
<organism evidence="4 5">
    <name type="scientific">Metabacillus flavus</name>
    <dbReference type="NCBI Taxonomy" id="2823519"/>
    <lineage>
        <taxon>Bacteria</taxon>
        <taxon>Bacillati</taxon>
        <taxon>Bacillota</taxon>
        <taxon>Bacilli</taxon>
        <taxon>Bacillales</taxon>
        <taxon>Bacillaceae</taxon>
        <taxon>Metabacillus</taxon>
    </lineage>
</organism>
<dbReference type="Proteomes" id="UP000682403">
    <property type="component" value="Unassembled WGS sequence"/>
</dbReference>
<keyword evidence="3" id="KW-1133">Transmembrane helix</keyword>
<keyword evidence="5" id="KW-1185">Reference proteome</keyword>